<dbReference type="GO" id="GO:0016114">
    <property type="term" value="P:terpenoid biosynthetic process"/>
    <property type="evidence" value="ECO:0007669"/>
    <property type="project" value="UniProtKB-UniRule"/>
</dbReference>
<accession>A0A5J5IDA1</accession>
<evidence type="ECO:0000313" key="12">
    <source>
        <dbReference type="EMBL" id="KAA9037737.1"/>
    </source>
</evidence>
<organism evidence="12 13">
    <name type="scientific">Ginsengibacter hankyongi</name>
    <dbReference type="NCBI Taxonomy" id="2607284"/>
    <lineage>
        <taxon>Bacteria</taxon>
        <taxon>Pseudomonadati</taxon>
        <taxon>Bacteroidota</taxon>
        <taxon>Chitinophagia</taxon>
        <taxon>Chitinophagales</taxon>
        <taxon>Chitinophagaceae</taxon>
        <taxon>Ginsengibacter</taxon>
    </lineage>
</organism>
<dbReference type="InterPro" id="IPR020568">
    <property type="entry name" value="Ribosomal_Su5_D2-typ_SF"/>
</dbReference>
<dbReference type="NCBIfam" id="TIGR00154">
    <property type="entry name" value="ispE"/>
    <property type="match status" value="1"/>
</dbReference>
<dbReference type="EC" id="2.7.1.148" evidence="2 9"/>
<dbReference type="Pfam" id="PF00288">
    <property type="entry name" value="GHMP_kinases_N"/>
    <property type="match status" value="1"/>
</dbReference>
<dbReference type="Proteomes" id="UP000326903">
    <property type="component" value="Unassembled WGS sequence"/>
</dbReference>
<feature type="domain" description="GHMP kinase N-terminal" evidence="10">
    <location>
        <begin position="63"/>
        <end position="138"/>
    </location>
</feature>
<keyword evidence="4 9" id="KW-0808">Transferase</keyword>
<reference evidence="12 13" key="1">
    <citation type="submission" date="2019-09" db="EMBL/GenBank/DDBJ databases">
        <title>Draft genome sequence of Ginsengibacter sp. BR5-29.</title>
        <authorList>
            <person name="Im W.-T."/>
        </authorList>
    </citation>
    <scope>NUCLEOTIDE SEQUENCE [LARGE SCALE GENOMIC DNA]</scope>
    <source>
        <strain evidence="12 13">BR5-29</strain>
    </source>
</reference>
<dbReference type="PIRSF" id="PIRSF010376">
    <property type="entry name" value="IspE"/>
    <property type="match status" value="1"/>
</dbReference>
<keyword evidence="7 9" id="KW-0067">ATP-binding</keyword>
<dbReference type="InterPro" id="IPR014721">
    <property type="entry name" value="Ribsml_uS5_D2-typ_fold_subgr"/>
</dbReference>
<keyword evidence="6 9" id="KW-0418">Kinase</keyword>
<name>A0A5J5IDA1_9BACT</name>
<dbReference type="Gene3D" id="3.30.230.10">
    <property type="match status" value="1"/>
</dbReference>
<evidence type="ECO:0000259" key="11">
    <source>
        <dbReference type="Pfam" id="PF08544"/>
    </source>
</evidence>
<comment type="pathway">
    <text evidence="9">Isoprenoid biosynthesis; isopentenyl diphosphate biosynthesis via DXP pathway; isopentenyl diphosphate from 1-deoxy-D-xylulose 5-phosphate: step 3/6.</text>
</comment>
<comment type="similarity">
    <text evidence="1 9">Belongs to the GHMP kinase family. IspE subfamily.</text>
</comment>
<comment type="catalytic activity">
    <reaction evidence="9">
        <text>4-CDP-2-C-methyl-D-erythritol + ATP = 4-CDP-2-C-methyl-D-erythritol 2-phosphate + ADP + H(+)</text>
        <dbReference type="Rhea" id="RHEA:18437"/>
        <dbReference type="ChEBI" id="CHEBI:15378"/>
        <dbReference type="ChEBI" id="CHEBI:30616"/>
        <dbReference type="ChEBI" id="CHEBI:57823"/>
        <dbReference type="ChEBI" id="CHEBI:57919"/>
        <dbReference type="ChEBI" id="CHEBI:456216"/>
        <dbReference type="EC" id="2.7.1.148"/>
    </reaction>
</comment>
<dbReference type="HAMAP" id="MF_00061">
    <property type="entry name" value="IspE"/>
    <property type="match status" value="1"/>
</dbReference>
<evidence type="ECO:0000256" key="8">
    <source>
        <dbReference type="ARBA" id="ARBA00032554"/>
    </source>
</evidence>
<dbReference type="InterPro" id="IPR006204">
    <property type="entry name" value="GHMP_kinase_N_dom"/>
</dbReference>
<evidence type="ECO:0000256" key="4">
    <source>
        <dbReference type="ARBA" id="ARBA00022679"/>
    </source>
</evidence>
<evidence type="ECO:0000256" key="3">
    <source>
        <dbReference type="ARBA" id="ARBA00017473"/>
    </source>
</evidence>
<evidence type="ECO:0000256" key="1">
    <source>
        <dbReference type="ARBA" id="ARBA00009684"/>
    </source>
</evidence>
<gene>
    <name evidence="9" type="primary">ispE</name>
    <name evidence="12" type="ORF">FW778_16730</name>
</gene>
<feature type="active site" evidence="9">
    <location>
        <position position="133"/>
    </location>
</feature>
<evidence type="ECO:0000256" key="2">
    <source>
        <dbReference type="ARBA" id="ARBA00012052"/>
    </source>
</evidence>
<dbReference type="InterPro" id="IPR036554">
    <property type="entry name" value="GHMP_kinase_C_sf"/>
</dbReference>
<proteinExistence type="inferred from homology"/>
<feature type="active site" evidence="9">
    <location>
        <position position="8"/>
    </location>
</feature>
<keyword evidence="9" id="KW-0414">Isoprene biosynthesis</keyword>
<evidence type="ECO:0000256" key="6">
    <source>
        <dbReference type="ARBA" id="ARBA00022777"/>
    </source>
</evidence>
<dbReference type="AlphaFoldDB" id="A0A5J5IDA1"/>
<dbReference type="GO" id="GO:0005524">
    <property type="term" value="F:ATP binding"/>
    <property type="evidence" value="ECO:0007669"/>
    <property type="project" value="UniProtKB-UniRule"/>
</dbReference>
<comment type="caution">
    <text evidence="12">The sequence shown here is derived from an EMBL/GenBank/DDBJ whole genome shotgun (WGS) entry which is preliminary data.</text>
</comment>
<dbReference type="PANTHER" id="PTHR43527">
    <property type="entry name" value="4-DIPHOSPHOCYTIDYL-2-C-METHYL-D-ERYTHRITOL KINASE, CHLOROPLASTIC"/>
    <property type="match status" value="1"/>
</dbReference>
<feature type="binding site" evidence="9">
    <location>
        <begin position="91"/>
        <end position="101"/>
    </location>
    <ligand>
        <name>ATP</name>
        <dbReference type="ChEBI" id="CHEBI:30616"/>
    </ligand>
</feature>
<dbReference type="SUPFAM" id="SSF54211">
    <property type="entry name" value="Ribosomal protein S5 domain 2-like"/>
    <property type="match status" value="1"/>
</dbReference>
<dbReference type="EMBL" id="VYQF01000005">
    <property type="protein sequence ID" value="KAA9037737.1"/>
    <property type="molecule type" value="Genomic_DNA"/>
</dbReference>
<keyword evidence="13" id="KW-1185">Reference proteome</keyword>
<feature type="domain" description="GHMP kinase C-terminal" evidence="11">
    <location>
        <begin position="199"/>
        <end position="253"/>
    </location>
</feature>
<protein>
    <recommendedName>
        <fullName evidence="3 9">4-diphosphocytidyl-2-C-methyl-D-erythritol kinase</fullName>
        <shortName evidence="9">CMK</shortName>
        <ecNumber evidence="2 9">2.7.1.148</ecNumber>
    </recommendedName>
    <alternativeName>
        <fullName evidence="8 9">4-(cytidine-5'-diphospho)-2-C-methyl-D-erythritol kinase</fullName>
    </alternativeName>
</protein>
<dbReference type="Pfam" id="PF08544">
    <property type="entry name" value="GHMP_kinases_C"/>
    <property type="match status" value="1"/>
</dbReference>
<dbReference type="RefSeq" id="WP_150415971.1">
    <property type="nucleotide sequence ID" value="NZ_VYQF01000005.1"/>
</dbReference>
<dbReference type="GO" id="GO:0019288">
    <property type="term" value="P:isopentenyl diphosphate biosynthetic process, methylerythritol 4-phosphate pathway"/>
    <property type="evidence" value="ECO:0007669"/>
    <property type="project" value="UniProtKB-UniRule"/>
</dbReference>
<evidence type="ECO:0000256" key="5">
    <source>
        <dbReference type="ARBA" id="ARBA00022741"/>
    </source>
</evidence>
<dbReference type="SUPFAM" id="SSF55060">
    <property type="entry name" value="GHMP Kinase, C-terminal domain"/>
    <property type="match status" value="1"/>
</dbReference>
<dbReference type="UniPathway" id="UPA00056">
    <property type="reaction ID" value="UER00094"/>
</dbReference>
<sequence>MITFPNCKINLGLNILRKREDGFHDLETVFFPINLQDALEIVPSSTKTQITVTGIAAGNPENNLCLKAYLLVKKDYPQLPAITIHLHKAIPIGAGLGGGSADAAFMLQLLNTKFYLHIPGDKIFDYALQLGSDCSFFLLNKPCLASGRGEVLEPINLSLSGHKILLINPGIHVSTAEAFKKIIPAIPAKKINDIVLQPIETWKEELGNDFENYVFERYPHVKKIKEDLYQKGAVYAAMSGSGSTVFGIFKKDEIINYKNEQRFFYKLINVARL</sequence>
<comment type="function">
    <text evidence="9">Catalyzes the phosphorylation of the position 2 hydroxy group of 4-diphosphocytidyl-2C-methyl-D-erythritol.</text>
</comment>
<evidence type="ECO:0000313" key="13">
    <source>
        <dbReference type="Proteomes" id="UP000326903"/>
    </source>
</evidence>
<dbReference type="GO" id="GO:0050515">
    <property type="term" value="F:4-(cytidine 5'-diphospho)-2-C-methyl-D-erythritol kinase activity"/>
    <property type="evidence" value="ECO:0007669"/>
    <property type="project" value="UniProtKB-UniRule"/>
</dbReference>
<evidence type="ECO:0000256" key="7">
    <source>
        <dbReference type="ARBA" id="ARBA00022840"/>
    </source>
</evidence>
<dbReference type="PANTHER" id="PTHR43527:SF2">
    <property type="entry name" value="4-DIPHOSPHOCYTIDYL-2-C-METHYL-D-ERYTHRITOL KINASE, CHLOROPLASTIC"/>
    <property type="match status" value="1"/>
</dbReference>
<dbReference type="InterPro" id="IPR004424">
    <property type="entry name" value="IspE"/>
</dbReference>
<keyword evidence="5 9" id="KW-0547">Nucleotide-binding</keyword>
<evidence type="ECO:0000256" key="9">
    <source>
        <dbReference type="HAMAP-Rule" id="MF_00061"/>
    </source>
</evidence>
<dbReference type="Gene3D" id="3.30.70.890">
    <property type="entry name" value="GHMP kinase, C-terminal domain"/>
    <property type="match status" value="1"/>
</dbReference>
<evidence type="ECO:0000259" key="10">
    <source>
        <dbReference type="Pfam" id="PF00288"/>
    </source>
</evidence>
<dbReference type="InterPro" id="IPR013750">
    <property type="entry name" value="GHMP_kinase_C_dom"/>
</dbReference>